<feature type="domain" description="DUF4130" evidence="1">
    <location>
        <begin position="83"/>
        <end position="252"/>
    </location>
</feature>
<evidence type="ECO:0000313" key="3">
    <source>
        <dbReference type="Proteomes" id="UP000621670"/>
    </source>
</evidence>
<evidence type="ECO:0000259" key="1">
    <source>
        <dbReference type="Pfam" id="PF13566"/>
    </source>
</evidence>
<accession>A0ABR7JE68</accession>
<protein>
    <submittedName>
        <fullName evidence="2">TIGR03915 family putative DNA repair protein</fullName>
    </submittedName>
</protein>
<dbReference type="EMBL" id="JACRUM010000002">
    <property type="protein sequence ID" value="MBC5862802.1"/>
    <property type="molecule type" value="Genomic_DNA"/>
</dbReference>
<sequence length="257" mass="31074">MYKIIYDGTYEGWLTAVFDIYEYNLNDVFFEKENRPKYSLFLNQHKVITDLQKSERVLNGLKKRLSKDGIKRIYLAFLSEVDENETIMLRFVKYAFASTANIENDFSNSDVWNIRKITKFVKRETHRMKAFVRFMKTSDEVFFAIIEPDCDVLPLIGHHFKSRYADQKWLIFDAKRKYGIFYDLNLLSNVEVEFSNNSFLKSKNNLTIFEKDEIFYQKLWKRYFSAVNIESRKNTRLHLQHMPKRYWKHLIEKLPED</sequence>
<evidence type="ECO:0000313" key="2">
    <source>
        <dbReference type="EMBL" id="MBC5862802.1"/>
    </source>
</evidence>
<dbReference type="NCBIfam" id="TIGR03915">
    <property type="entry name" value="SAM_7_link_chp"/>
    <property type="match status" value="1"/>
</dbReference>
<gene>
    <name evidence="2" type="ORF">H8R26_05150</name>
</gene>
<organism evidence="2 3">
    <name type="scientific">Flavobacterium turcicum</name>
    <dbReference type="NCBI Taxonomy" id="2764718"/>
    <lineage>
        <taxon>Bacteria</taxon>
        <taxon>Pseudomonadati</taxon>
        <taxon>Bacteroidota</taxon>
        <taxon>Flavobacteriia</taxon>
        <taxon>Flavobacteriales</taxon>
        <taxon>Flavobacteriaceae</taxon>
        <taxon>Flavobacterium</taxon>
    </lineage>
</organism>
<reference evidence="2 3" key="1">
    <citation type="submission" date="2020-08" db="EMBL/GenBank/DDBJ databases">
        <title>Description of novel Flavobacterium F-400 isolate.</title>
        <authorList>
            <person name="Saticioglu I."/>
            <person name="Duman M."/>
            <person name="Altun S."/>
        </authorList>
    </citation>
    <scope>NUCLEOTIDE SEQUENCE [LARGE SCALE GENOMIC DNA]</scope>
    <source>
        <strain evidence="2 3">F-400</strain>
    </source>
</reference>
<keyword evidence="3" id="KW-1185">Reference proteome</keyword>
<proteinExistence type="predicted"/>
<comment type="caution">
    <text evidence="2">The sequence shown here is derived from an EMBL/GenBank/DDBJ whole genome shotgun (WGS) entry which is preliminary data.</text>
</comment>
<dbReference type="RefSeq" id="WP_166133995.1">
    <property type="nucleotide sequence ID" value="NZ_JAAOBY010000002.1"/>
</dbReference>
<dbReference type="Proteomes" id="UP000621670">
    <property type="component" value="Unassembled WGS sequence"/>
</dbReference>
<name>A0ABR7JE68_9FLAO</name>
<dbReference type="InterPro" id="IPR025404">
    <property type="entry name" value="DUF4130"/>
</dbReference>
<dbReference type="Pfam" id="PF13566">
    <property type="entry name" value="DUF4130"/>
    <property type="match status" value="1"/>
</dbReference>
<dbReference type="InterPro" id="IPR023875">
    <property type="entry name" value="DNA_repair_put"/>
</dbReference>